<keyword evidence="2" id="KW-1185">Reference proteome</keyword>
<dbReference type="OrthoDB" id="4210561at2"/>
<reference evidence="1 2" key="1">
    <citation type="submission" date="2019-02" db="EMBL/GenBank/DDBJ databases">
        <title>Genomic data mining of an Antarctic deep-sea actinobacterium, Janibacterlimosus P3-3-X1.</title>
        <authorList>
            <person name="Liao L."/>
            <person name="Chen B."/>
        </authorList>
    </citation>
    <scope>NUCLEOTIDE SEQUENCE [LARGE SCALE GENOMIC DNA]</scope>
    <source>
        <strain evidence="1 2">P3-3-X1</strain>
    </source>
</reference>
<dbReference type="KEGG" id="jli:EXU32_12710"/>
<name>A0A4P6MYF1_9MICO</name>
<proteinExistence type="predicted"/>
<dbReference type="Proteomes" id="UP000290408">
    <property type="component" value="Chromosome"/>
</dbReference>
<organism evidence="1 2">
    <name type="scientific">Janibacter limosus</name>
    <dbReference type="NCBI Taxonomy" id="53458"/>
    <lineage>
        <taxon>Bacteria</taxon>
        <taxon>Bacillati</taxon>
        <taxon>Actinomycetota</taxon>
        <taxon>Actinomycetes</taxon>
        <taxon>Micrococcales</taxon>
        <taxon>Intrasporangiaceae</taxon>
        <taxon>Janibacter</taxon>
    </lineage>
</organism>
<gene>
    <name evidence="1" type="ORF">EXU32_12710</name>
</gene>
<sequence length="114" mass="13233">MPRTSLPETDLRRITAYCEEKWPARFADEVRAEHHVGGRSVTVCETRAPWNGEGSWTHQPIAQLRYQPDEGRWTLHWADRNSRWHEYHEGGIFTGSAAELLAELEEDPTSIFWG</sequence>
<dbReference type="AlphaFoldDB" id="A0A4P6MYF1"/>
<dbReference type="EMBL" id="CP036164">
    <property type="protein sequence ID" value="QBF47035.1"/>
    <property type="molecule type" value="Genomic_DNA"/>
</dbReference>
<protein>
    <submittedName>
        <fullName evidence="1">DUF3024 domain-containing protein</fullName>
    </submittedName>
</protein>
<dbReference type="Pfam" id="PF11225">
    <property type="entry name" value="DUF3024"/>
    <property type="match status" value="1"/>
</dbReference>
<dbReference type="InterPro" id="IPR021388">
    <property type="entry name" value="DUF3024"/>
</dbReference>
<accession>A0A4P6MYF1</accession>
<evidence type="ECO:0000313" key="1">
    <source>
        <dbReference type="EMBL" id="QBF47035.1"/>
    </source>
</evidence>
<evidence type="ECO:0000313" key="2">
    <source>
        <dbReference type="Proteomes" id="UP000290408"/>
    </source>
</evidence>